<evidence type="ECO:0000313" key="8">
    <source>
        <dbReference type="Proteomes" id="UP001141253"/>
    </source>
</evidence>
<keyword evidence="8" id="KW-1185">Reference proteome</keyword>
<name>A0ABQ9BRT6_9ROSI</name>
<protein>
    <recommendedName>
        <fullName evidence="6">Leucine-rich repeat-containing N-terminal plant-type domain-containing protein</fullName>
    </recommendedName>
</protein>
<sequence>MAASQKLYAALFHVLLLSLFPLKAKSSARTQAEALVQWRDTLSSSPPPLTSWSRSNLHNLCTWTAVSCNLTSRTVSGINLSSLNITGTLARFNFTPFTDLTRFDIQNNSVSGTIPSAIGSLSKLTYLALAGNKLSGELPLSLSKLSKLTDMGLSENSLSGKISPTLIANWTELTSLQVQNNLFSGNIPPEIGKLTRLQYLSLFNNNFSGSIPPEIGKLEGVIKSRPFKKPAFRPAPTNTVGSHKASNP</sequence>
<feature type="region of interest" description="Disordered" evidence="4">
    <location>
        <begin position="228"/>
        <end position="248"/>
    </location>
</feature>
<organism evidence="7 8">
    <name type="scientific">Salix suchowensis</name>
    <dbReference type="NCBI Taxonomy" id="1278906"/>
    <lineage>
        <taxon>Eukaryota</taxon>
        <taxon>Viridiplantae</taxon>
        <taxon>Streptophyta</taxon>
        <taxon>Embryophyta</taxon>
        <taxon>Tracheophyta</taxon>
        <taxon>Spermatophyta</taxon>
        <taxon>Magnoliopsida</taxon>
        <taxon>eudicotyledons</taxon>
        <taxon>Gunneridae</taxon>
        <taxon>Pentapetalae</taxon>
        <taxon>rosids</taxon>
        <taxon>fabids</taxon>
        <taxon>Malpighiales</taxon>
        <taxon>Salicaceae</taxon>
        <taxon>Saliceae</taxon>
        <taxon>Salix</taxon>
    </lineage>
</organism>
<dbReference type="Gene3D" id="3.80.10.10">
    <property type="entry name" value="Ribonuclease Inhibitor"/>
    <property type="match status" value="2"/>
</dbReference>
<dbReference type="Pfam" id="PF13855">
    <property type="entry name" value="LRR_8"/>
    <property type="match status" value="1"/>
</dbReference>
<keyword evidence="1" id="KW-0433">Leucine-rich repeat</keyword>
<dbReference type="Pfam" id="PF00560">
    <property type="entry name" value="LRR_1"/>
    <property type="match status" value="2"/>
</dbReference>
<dbReference type="PANTHER" id="PTHR48060:SF24">
    <property type="entry name" value="NON-SPECIFIC SERINE_THREONINE PROTEIN KINASE"/>
    <property type="match status" value="1"/>
</dbReference>
<evidence type="ECO:0000259" key="6">
    <source>
        <dbReference type="Pfam" id="PF08263"/>
    </source>
</evidence>
<dbReference type="EMBL" id="JAPFFI010000006">
    <property type="protein sequence ID" value="KAJ6389888.1"/>
    <property type="molecule type" value="Genomic_DNA"/>
</dbReference>
<reference evidence="7" key="1">
    <citation type="submission" date="2022-10" db="EMBL/GenBank/DDBJ databases">
        <authorList>
            <person name="Hyden B.L."/>
            <person name="Feng K."/>
            <person name="Yates T."/>
            <person name="Jawdy S."/>
            <person name="Smart L.B."/>
            <person name="Muchero W."/>
        </authorList>
    </citation>
    <scope>NUCLEOTIDE SEQUENCE</scope>
    <source>
        <tissue evidence="7">Shoot tip</tissue>
    </source>
</reference>
<feature type="domain" description="Leucine-rich repeat-containing N-terminal plant-type" evidence="6">
    <location>
        <begin position="30"/>
        <end position="69"/>
    </location>
</feature>
<evidence type="ECO:0000313" key="7">
    <source>
        <dbReference type="EMBL" id="KAJ6389888.1"/>
    </source>
</evidence>
<dbReference type="InterPro" id="IPR001611">
    <property type="entry name" value="Leu-rich_rpt"/>
</dbReference>
<dbReference type="InterPro" id="IPR032675">
    <property type="entry name" value="LRR_dom_sf"/>
</dbReference>
<keyword evidence="2 5" id="KW-0732">Signal</keyword>
<keyword evidence="3" id="KW-0677">Repeat</keyword>
<dbReference type="InterPro" id="IPR053211">
    <property type="entry name" value="DNA_repair-toleration"/>
</dbReference>
<dbReference type="SUPFAM" id="SSF52058">
    <property type="entry name" value="L domain-like"/>
    <property type="match status" value="1"/>
</dbReference>
<accession>A0ABQ9BRT6</accession>
<reference evidence="7" key="2">
    <citation type="journal article" date="2023" name="Int. J. Mol. Sci.">
        <title>De Novo Assembly and Annotation of 11 Diverse Shrub Willow (Salix) Genomes Reveals Novel Gene Organization in Sex-Linked Regions.</title>
        <authorList>
            <person name="Hyden B."/>
            <person name="Feng K."/>
            <person name="Yates T.B."/>
            <person name="Jawdy S."/>
            <person name="Cereghino C."/>
            <person name="Smart L.B."/>
            <person name="Muchero W."/>
        </authorList>
    </citation>
    <scope>NUCLEOTIDE SEQUENCE</scope>
    <source>
        <tissue evidence="7">Shoot tip</tissue>
    </source>
</reference>
<dbReference type="InterPro" id="IPR013210">
    <property type="entry name" value="LRR_N_plant-typ"/>
</dbReference>
<dbReference type="Pfam" id="PF08263">
    <property type="entry name" value="LRRNT_2"/>
    <property type="match status" value="1"/>
</dbReference>
<feature type="chain" id="PRO_5047402464" description="Leucine-rich repeat-containing N-terminal plant-type domain-containing protein" evidence="5">
    <location>
        <begin position="27"/>
        <end position="248"/>
    </location>
</feature>
<dbReference type="PANTHER" id="PTHR48060">
    <property type="entry name" value="DNA DAMAGE-REPAIR/TOLERATION PROTEIN DRT100"/>
    <property type="match status" value="1"/>
</dbReference>
<evidence type="ECO:0000256" key="2">
    <source>
        <dbReference type="ARBA" id="ARBA00022729"/>
    </source>
</evidence>
<dbReference type="Proteomes" id="UP001141253">
    <property type="component" value="Chromosome 2"/>
</dbReference>
<gene>
    <name evidence="7" type="ORF">OIU77_024173</name>
</gene>
<evidence type="ECO:0000256" key="1">
    <source>
        <dbReference type="ARBA" id="ARBA00022614"/>
    </source>
</evidence>
<feature type="signal peptide" evidence="5">
    <location>
        <begin position="1"/>
        <end position="26"/>
    </location>
</feature>
<proteinExistence type="predicted"/>
<evidence type="ECO:0000256" key="3">
    <source>
        <dbReference type="ARBA" id="ARBA00022737"/>
    </source>
</evidence>
<evidence type="ECO:0000256" key="5">
    <source>
        <dbReference type="SAM" id="SignalP"/>
    </source>
</evidence>
<feature type="compositionally biased region" description="Polar residues" evidence="4">
    <location>
        <begin position="236"/>
        <end position="248"/>
    </location>
</feature>
<comment type="caution">
    <text evidence="7">The sequence shown here is derived from an EMBL/GenBank/DDBJ whole genome shotgun (WGS) entry which is preliminary data.</text>
</comment>
<evidence type="ECO:0000256" key="4">
    <source>
        <dbReference type="SAM" id="MobiDB-lite"/>
    </source>
</evidence>